<sequence length="263" mass="26590">MARNRPGTSRLDSRPESVGDHLKGTAIIVALFIVPLSAILVFVVGVGPGLYDFTAAENATNGSDAGNATDGPGGPGRPGAAASTGASTETPAETPAADTPEGTPPDESPTETSSSTPTGTPEATATATETPASTETPTETPASTPTPAPTPAPENRTLVVERTDENASANYTVNVTGGIRANDSVEPDDAIGGDGRSVTGTVDDARDAYTFTGEVERAEVVGNATISVDGEIIAPRSDRDSNDTNDTNETRSSNDTNDTNESG</sequence>
<dbReference type="Proteomes" id="UP001596547">
    <property type="component" value="Unassembled WGS sequence"/>
</dbReference>
<feature type="compositionally biased region" description="Low complexity" evidence="1">
    <location>
        <begin position="78"/>
        <end position="101"/>
    </location>
</feature>
<feature type="compositionally biased region" description="Low complexity" evidence="1">
    <location>
        <begin position="244"/>
        <end position="263"/>
    </location>
</feature>
<reference evidence="3 4" key="1">
    <citation type="journal article" date="2019" name="Int. J. Syst. Evol. Microbiol.">
        <title>The Global Catalogue of Microorganisms (GCM) 10K type strain sequencing project: providing services to taxonomists for standard genome sequencing and annotation.</title>
        <authorList>
            <consortium name="The Broad Institute Genomics Platform"/>
            <consortium name="The Broad Institute Genome Sequencing Center for Infectious Disease"/>
            <person name="Wu L."/>
            <person name="Ma J."/>
        </authorList>
    </citation>
    <scope>NUCLEOTIDE SEQUENCE [LARGE SCALE GENOMIC DNA]</scope>
    <source>
        <strain evidence="3 4">PSR21</strain>
    </source>
</reference>
<dbReference type="EMBL" id="JBHTBF010000002">
    <property type="protein sequence ID" value="MFC7317150.1"/>
    <property type="molecule type" value="Genomic_DNA"/>
</dbReference>
<organism evidence="3 4">
    <name type="scientific">Halomarina halobia</name>
    <dbReference type="NCBI Taxonomy" id="3033386"/>
    <lineage>
        <taxon>Archaea</taxon>
        <taxon>Methanobacteriati</taxon>
        <taxon>Methanobacteriota</taxon>
        <taxon>Stenosarchaea group</taxon>
        <taxon>Halobacteria</taxon>
        <taxon>Halobacteriales</taxon>
        <taxon>Natronomonadaceae</taxon>
        <taxon>Halomarina</taxon>
    </lineage>
</organism>
<keyword evidence="4" id="KW-1185">Reference proteome</keyword>
<feature type="transmembrane region" description="Helical" evidence="2">
    <location>
        <begin position="21"/>
        <end position="44"/>
    </location>
</feature>
<evidence type="ECO:0000256" key="1">
    <source>
        <dbReference type="SAM" id="MobiDB-lite"/>
    </source>
</evidence>
<evidence type="ECO:0000313" key="3">
    <source>
        <dbReference type="EMBL" id="MFC7317150.1"/>
    </source>
</evidence>
<keyword evidence="2" id="KW-0472">Membrane</keyword>
<evidence type="ECO:0000313" key="4">
    <source>
        <dbReference type="Proteomes" id="UP001596547"/>
    </source>
</evidence>
<gene>
    <name evidence="3" type="ORF">ACFQPE_10125</name>
</gene>
<feature type="region of interest" description="Disordered" evidence="1">
    <location>
        <begin position="178"/>
        <end position="199"/>
    </location>
</feature>
<keyword evidence="2" id="KW-0812">Transmembrane</keyword>
<protein>
    <recommendedName>
        <fullName evidence="5">DUF5666 domain-containing protein</fullName>
    </recommendedName>
</protein>
<proteinExistence type="predicted"/>
<feature type="region of interest" description="Disordered" evidence="1">
    <location>
        <begin position="229"/>
        <end position="263"/>
    </location>
</feature>
<comment type="caution">
    <text evidence="3">The sequence shown here is derived from an EMBL/GenBank/DDBJ whole genome shotgun (WGS) entry which is preliminary data.</text>
</comment>
<accession>A0ABD6AAF2</accession>
<evidence type="ECO:0000256" key="2">
    <source>
        <dbReference type="SAM" id="Phobius"/>
    </source>
</evidence>
<feature type="compositionally biased region" description="Low complexity" evidence="1">
    <location>
        <begin position="110"/>
        <end position="143"/>
    </location>
</feature>
<dbReference type="GeneID" id="79316194"/>
<keyword evidence="2" id="KW-1133">Transmembrane helix</keyword>
<name>A0ABD6AAF2_9EURY</name>
<evidence type="ECO:0008006" key="5">
    <source>
        <dbReference type="Google" id="ProtNLM"/>
    </source>
</evidence>
<dbReference type="RefSeq" id="WP_276303596.1">
    <property type="nucleotide sequence ID" value="NZ_CP119992.1"/>
</dbReference>
<feature type="region of interest" description="Disordered" evidence="1">
    <location>
        <begin position="60"/>
        <end position="154"/>
    </location>
</feature>
<dbReference type="AlphaFoldDB" id="A0ABD6AAF2"/>